<organism evidence="2 3">
    <name type="scientific">Microvirga tunisiensis</name>
    <dbReference type="NCBI Taxonomy" id="2108360"/>
    <lineage>
        <taxon>Bacteria</taxon>
        <taxon>Pseudomonadati</taxon>
        <taxon>Pseudomonadota</taxon>
        <taxon>Alphaproteobacteria</taxon>
        <taxon>Hyphomicrobiales</taxon>
        <taxon>Methylobacteriaceae</taxon>
        <taxon>Microvirga</taxon>
    </lineage>
</organism>
<dbReference type="RefSeq" id="WP_152713722.1">
    <property type="nucleotide sequence ID" value="NZ_VOSJ01000154.1"/>
</dbReference>
<dbReference type="EMBL" id="VOSK01000090">
    <property type="protein sequence ID" value="MPR27450.1"/>
    <property type="molecule type" value="Genomic_DNA"/>
</dbReference>
<evidence type="ECO:0000313" key="2">
    <source>
        <dbReference type="EMBL" id="MPR27450.1"/>
    </source>
</evidence>
<name>A0A5N7MLD1_9HYPH</name>
<keyword evidence="1" id="KW-0812">Transmembrane</keyword>
<evidence type="ECO:0000256" key="1">
    <source>
        <dbReference type="SAM" id="Phobius"/>
    </source>
</evidence>
<gene>
    <name evidence="2" type="ORF">FS320_20260</name>
</gene>
<dbReference type="OrthoDB" id="10006096at2"/>
<dbReference type="AlphaFoldDB" id="A0A5N7MLD1"/>
<dbReference type="Proteomes" id="UP000403266">
    <property type="component" value="Unassembled WGS sequence"/>
</dbReference>
<accession>A0A5N7MLD1</accession>
<keyword evidence="1" id="KW-0472">Membrane</keyword>
<keyword evidence="1" id="KW-1133">Transmembrane helix</keyword>
<feature type="transmembrane region" description="Helical" evidence="1">
    <location>
        <begin position="58"/>
        <end position="79"/>
    </location>
</feature>
<comment type="caution">
    <text evidence="2">The sequence shown here is derived from an EMBL/GenBank/DDBJ whole genome shotgun (WGS) entry which is preliminary data.</text>
</comment>
<protein>
    <submittedName>
        <fullName evidence="2">Uncharacterized protein</fullName>
    </submittedName>
</protein>
<proteinExistence type="predicted"/>
<sequence>MPVELSVSRALPAVLVFIGDEGSRPRVLEAAADRSVIQEEDPNGLMLPPAGASRAETVFATVGIFLLLILAIAFLWTLFRQRRR</sequence>
<reference evidence="2 3" key="1">
    <citation type="journal article" date="2019" name="Syst. Appl. Microbiol.">
        <title>Microvirga tunisiensis sp. nov., a root nodule symbiotic bacterium isolated from Lupinus micranthus and L. luteus grown in Northern Tunisia.</title>
        <authorList>
            <person name="Msaddak A."/>
            <person name="Rejili M."/>
            <person name="Duran D."/>
            <person name="Mars M."/>
            <person name="Palacios J.M."/>
            <person name="Ruiz-Argueso T."/>
            <person name="Rey L."/>
            <person name="Imperial J."/>
        </authorList>
    </citation>
    <scope>NUCLEOTIDE SEQUENCE [LARGE SCALE GENOMIC DNA]</scope>
    <source>
        <strain evidence="2 3">Lmie10</strain>
    </source>
</reference>
<evidence type="ECO:0000313" key="3">
    <source>
        <dbReference type="Proteomes" id="UP000403266"/>
    </source>
</evidence>
<keyword evidence="3" id="KW-1185">Reference proteome</keyword>